<dbReference type="SUPFAM" id="SSF53335">
    <property type="entry name" value="S-adenosyl-L-methionine-dependent methyltransferases"/>
    <property type="match status" value="1"/>
</dbReference>
<dbReference type="CDD" id="cd02440">
    <property type="entry name" value="AdoMet_MTases"/>
    <property type="match status" value="1"/>
</dbReference>
<dbReference type="Gene3D" id="3.40.50.150">
    <property type="entry name" value="Vaccinia Virus protein VP39"/>
    <property type="match status" value="1"/>
</dbReference>
<keyword evidence="7" id="KW-1185">Reference proteome</keyword>
<accession>A0A4R4NHT6</accession>
<protein>
    <submittedName>
        <fullName evidence="6">Methyltransferase domain-containing protein</fullName>
    </submittedName>
</protein>
<evidence type="ECO:0000256" key="4">
    <source>
        <dbReference type="SAM" id="MobiDB-lite"/>
    </source>
</evidence>
<evidence type="ECO:0000256" key="3">
    <source>
        <dbReference type="ARBA" id="ARBA00022691"/>
    </source>
</evidence>
<organism evidence="6 7">
    <name type="scientific">Actinomadura bangladeshensis</name>
    <dbReference type="NCBI Taxonomy" id="453573"/>
    <lineage>
        <taxon>Bacteria</taxon>
        <taxon>Bacillati</taxon>
        <taxon>Actinomycetota</taxon>
        <taxon>Actinomycetes</taxon>
        <taxon>Streptosporangiales</taxon>
        <taxon>Thermomonosporaceae</taxon>
        <taxon>Actinomadura</taxon>
    </lineage>
</organism>
<evidence type="ECO:0000259" key="5">
    <source>
        <dbReference type="Pfam" id="PF08241"/>
    </source>
</evidence>
<proteinExistence type="predicted"/>
<evidence type="ECO:0000256" key="2">
    <source>
        <dbReference type="ARBA" id="ARBA00022679"/>
    </source>
</evidence>
<feature type="region of interest" description="Disordered" evidence="4">
    <location>
        <begin position="1"/>
        <end position="145"/>
    </location>
</feature>
<dbReference type="EMBL" id="SMJW01000214">
    <property type="protein sequence ID" value="TDC08605.1"/>
    <property type="molecule type" value="Genomic_DNA"/>
</dbReference>
<dbReference type="Pfam" id="PF08241">
    <property type="entry name" value="Methyltransf_11"/>
    <property type="match status" value="1"/>
</dbReference>
<dbReference type="PANTHER" id="PTHR43464">
    <property type="entry name" value="METHYLTRANSFERASE"/>
    <property type="match status" value="1"/>
</dbReference>
<evidence type="ECO:0000313" key="6">
    <source>
        <dbReference type="EMBL" id="TDC08605.1"/>
    </source>
</evidence>
<dbReference type="PANTHER" id="PTHR43464:SF19">
    <property type="entry name" value="UBIQUINONE BIOSYNTHESIS O-METHYLTRANSFERASE, MITOCHONDRIAL"/>
    <property type="match status" value="1"/>
</dbReference>
<keyword evidence="1 6" id="KW-0489">Methyltransferase</keyword>
<dbReference type="InterPro" id="IPR013216">
    <property type="entry name" value="Methyltransf_11"/>
</dbReference>
<evidence type="ECO:0000313" key="7">
    <source>
        <dbReference type="Proteomes" id="UP000295431"/>
    </source>
</evidence>
<dbReference type="OrthoDB" id="9777638at2"/>
<feature type="compositionally biased region" description="Low complexity" evidence="4">
    <location>
        <begin position="53"/>
        <end position="63"/>
    </location>
</feature>
<name>A0A4R4NHT6_9ACTN</name>
<keyword evidence="3" id="KW-0949">S-adenosyl-L-methionine</keyword>
<feature type="compositionally biased region" description="Basic residues" evidence="4">
    <location>
        <begin position="121"/>
        <end position="137"/>
    </location>
</feature>
<keyword evidence="2 6" id="KW-0808">Transferase</keyword>
<feature type="domain" description="Methyltransferase type 11" evidence="5">
    <location>
        <begin position="183"/>
        <end position="273"/>
    </location>
</feature>
<gene>
    <name evidence="6" type="ORF">E1284_30790</name>
</gene>
<dbReference type="GO" id="GO:0008757">
    <property type="term" value="F:S-adenosylmethionine-dependent methyltransferase activity"/>
    <property type="evidence" value="ECO:0007669"/>
    <property type="project" value="InterPro"/>
</dbReference>
<dbReference type="GO" id="GO:0032259">
    <property type="term" value="P:methylation"/>
    <property type="evidence" value="ECO:0007669"/>
    <property type="project" value="UniProtKB-KW"/>
</dbReference>
<reference evidence="6 7" key="1">
    <citation type="submission" date="2019-03" db="EMBL/GenBank/DDBJ databases">
        <title>Draft genome sequences of novel Actinobacteria.</title>
        <authorList>
            <person name="Sahin N."/>
            <person name="Ay H."/>
            <person name="Saygin H."/>
        </authorList>
    </citation>
    <scope>NUCLEOTIDE SEQUENCE [LARGE SCALE GENOMIC DNA]</scope>
    <source>
        <strain evidence="6 7">DSM 45347</strain>
    </source>
</reference>
<sequence length="396" mass="41959">MALPAGGRRGERFAGHLPQCAGPWWPAVRRTPGLFKNARRPRSYGSEHVQHDAPALGAATSARRAADLRPRRPIVPPRSGRSPGPALPEAPPDTRLTPSGDHARAQLRPGAAATDHSRPCPGRRVRDRRPRPAHGRRPMSAPIQGELWSSDPQAWAEVAEGRSRPLYERVLRSLHPRPGTRLLDAGCGSGLFAELAAQAGADVTGLDAAPGLIEYARRVRPAAHYIVGDLGQMPFEDGAFDIVTAFNSALYAADPRHALAEIARVTAPSGRAVVTVGAGPDQAESAALINPLAPRGDVPDLGTLDLADPDATRGALLEAGYASVATADISFDVVFEDEDDAVAAQLPAGPVTAAVRHSGRATVESALRSFFAPRTRTDGTVRMGLLFRCYLAERAP</sequence>
<comment type="caution">
    <text evidence="6">The sequence shown here is derived from an EMBL/GenBank/DDBJ whole genome shotgun (WGS) entry which is preliminary data.</text>
</comment>
<dbReference type="Proteomes" id="UP000295431">
    <property type="component" value="Unassembled WGS sequence"/>
</dbReference>
<dbReference type="InterPro" id="IPR029063">
    <property type="entry name" value="SAM-dependent_MTases_sf"/>
</dbReference>
<dbReference type="AlphaFoldDB" id="A0A4R4NHT6"/>
<evidence type="ECO:0000256" key="1">
    <source>
        <dbReference type="ARBA" id="ARBA00022603"/>
    </source>
</evidence>